<evidence type="ECO:0000259" key="1">
    <source>
        <dbReference type="Pfam" id="PF09949"/>
    </source>
</evidence>
<accession>A0A4Q2EIQ5</accession>
<comment type="caution">
    <text evidence="2">The sequence shown here is derived from an EMBL/GenBank/DDBJ whole genome shotgun (WGS) entry which is preliminary data.</text>
</comment>
<dbReference type="AlphaFoldDB" id="A0A4Q2EIQ5"/>
<dbReference type="OrthoDB" id="9789875at2"/>
<reference evidence="2 3" key="1">
    <citation type="submission" date="2018-01" db="EMBL/GenBank/DDBJ databases">
        <title>Lactibacter flavus gen. nov., sp. nov., a novel bacterium of the family Propionibacteriaceae isolated from raw milk and dairy products.</title>
        <authorList>
            <person name="Wenning M."/>
            <person name="Breitenwieser F."/>
            <person name="Huptas C."/>
            <person name="von Neubeck M."/>
            <person name="Busse H.-J."/>
            <person name="Scherer S."/>
        </authorList>
    </citation>
    <scope>NUCLEOTIDE SEQUENCE [LARGE SCALE GENOMIC DNA]</scope>
    <source>
        <strain evidence="2 3">VG341</strain>
    </source>
</reference>
<dbReference type="GO" id="GO:0005524">
    <property type="term" value="F:ATP binding"/>
    <property type="evidence" value="ECO:0007669"/>
    <property type="project" value="UniProtKB-KW"/>
</dbReference>
<dbReference type="EMBL" id="PPCV01000001">
    <property type="protein sequence ID" value="RXW33401.1"/>
    <property type="molecule type" value="Genomic_DNA"/>
</dbReference>
<sequence>MSTRPFIAARWELFVDRRLERFFRMLGWRERVIPYTAYGDTTFIRVLGRVVLSPPFQDSPIGKATEEFLKRRGWRNFFTMPCVHARYVIHLDGTRVTGTSDRGGYIDHRIRDHDLAPGWRDGTAETLASEPVGFEAQIVGSDQTFGVISDIDDTILTTMVPRLFISAWNSFFRREEARTAVPGMAVFLDDVLARRPGSPVFYLSTGAWNTHGFLTRFMRRHRYPRGAMLLTDWGPTNTGWFRSGPEHKRSALQQLTIDFPGISWLFVGDDGQHDPAIYGEFAAAHPEHVTAIAIRQLSPAEQFLAHGTMEPLTVASEHPRDIPVFRAPDGRGLRRVLDQYLGRD</sequence>
<keyword evidence="3" id="KW-1185">Reference proteome</keyword>
<dbReference type="Pfam" id="PF09949">
    <property type="entry name" value="APP1_cat"/>
    <property type="match status" value="1"/>
</dbReference>
<keyword evidence="2" id="KW-0067">ATP-binding</keyword>
<dbReference type="PANTHER" id="PTHR28208">
    <property type="entry name" value="PHOSPHATIDATE PHOSPHATASE APP1"/>
    <property type="match status" value="1"/>
</dbReference>
<keyword evidence="2" id="KW-0547">Nucleotide-binding</keyword>
<evidence type="ECO:0000313" key="2">
    <source>
        <dbReference type="EMBL" id="RXW33401.1"/>
    </source>
</evidence>
<feature type="domain" description="Phosphatidate phosphatase APP1 catalytic" evidence="1">
    <location>
        <begin position="145"/>
        <end position="296"/>
    </location>
</feature>
<dbReference type="PANTHER" id="PTHR28208:SF3">
    <property type="entry name" value="PHOSPHATIDATE PHOSPHATASE APP1"/>
    <property type="match status" value="1"/>
</dbReference>
<dbReference type="InterPro" id="IPR052935">
    <property type="entry name" value="Mg2+_PAP"/>
</dbReference>
<gene>
    <name evidence="2" type="ORF">C1706_01145</name>
</gene>
<proteinExistence type="predicted"/>
<name>A0A4Q2EIQ5_9ACTN</name>
<protein>
    <submittedName>
        <fullName evidence="2">ABC transporter ATP-binding protein</fullName>
    </submittedName>
</protein>
<dbReference type="GO" id="GO:0008195">
    <property type="term" value="F:phosphatidate phosphatase activity"/>
    <property type="evidence" value="ECO:0007669"/>
    <property type="project" value="InterPro"/>
</dbReference>
<dbReference type="Proteomes" id="UP000290624">
    <property type="component" value="Unassembled WGS sequence"/>
</dbReference>
<dbReference type="InterPro" id="IPR019236">
    <property type="entry name" value="APP1_cat"/>
</dbReference>
<organism evidence="2 3">
    <name type="scientific">Propioniciclava flava</name>
    <dbReference type="NCBI Taxonomy" id="2072026"/>
    <lineage>
        <taxon>Bacteria</taxon>
        <taxon>Bacillati</taxon>
        <taxon>Actinomycetota</taxon>
        <taxon>Actinomycetes</taxon>
        <taxon>Propionibacteriales</taxon>
        <taxon>Propionibacteriaceae</taxon>
        <taxon>Propioniciclava</taxon>
    </lineage>
</organism>
<dbReference type="RefSeq" id="WP_129457367.1">
    <property type="nucleotide sequence ID" value="NZ_PPCV01000001.1"/>
</dbReference>
<evidence type="ECO:0000313" key="3">
    <source>
        <dbReference type="Proteomes" id="UP000290624"/>
    </source>
</evidence>